<keyword evidence="2" id="KW-1133">Transmembrane helix</keyword>
<sequence length="211" mass="24491">MNNTLNNFYLNKGKRIFDLIFSLFVIILTFPLFVIIGILIGLQDPRGIFFAQKRAGKNGKEFCLYKFRTMKKGAEELKNKYISLNEADGPVFKIKNDPRFINSFSKFLAHSGLDELPNIFNVLKGDLSWVGPRPLPLDEEKKIKAKIRIKRSSIKPGICSSWIYLGAHNLSFKKWMKLDLEYLKKAYFKKDLEIISKTFKMIVLFLQSKIL</sequence>
<dbReference type="PANTHER" id="PTHR30576">
    <property type="entry name" value="COLANIC BIOSYNTHESIS UDP-GLUCOSE LIPID CARRIER TRANSFERASE"/>
    <property type="match status" value="1"/>
</dbReference>
<organism evidence="4 5">
    <name type="scientific">Candidatus Beckwithbacteria bacterium CG10_big_fil_rev_8_21_14_0_10_34_10</name>
    <dbReference type="NCBI Taxonomy" id="1974495"/>
    <lineage>
        <taxon>Bacteria</taxon>
        <taxon>Candidatus Beckwithiibacteriota</taxon>
    </lineage>
</organism>
<dbReference type="InterPro" id="IPR003362">
    <property type="entry name" value="Bact_transf"/>
</dbReference>
<keyword evidence="2" id="KW-0472">Membrane</keyword>
<evidence type="ECO:0000313" key="5">
    <source>
        <dbReference type="Proteomes" id="UP000230093"/>
    </source>
</evidence>
<accession>A0A2H0WCC8</accession>
<gene>
    <name evidence="4" type="ORF">COT75_00925</name>
</gene>
<comment type="caution">
    <text evidence="4">The sequence shown here is derived from an EMBL/GenBank/DDBJ whole genome shotgun (WGS) entry which is preliminary data.</text>
</comment>
<protein>
    <submittedName>
        <fullName evidence="4">Multidrug MFS transporter</fullName>
    </submittedName>
</protein>
<feature type="domain" description="Bacterial sugar transferase" evidence="3">
    <location>
        <begin position="14"/>
        <end position="203"/>
    </location>
</feature>
<evidence type="ECO:0000256" key="2">
    <source>
        <dbReference type="SAM" id="Phobius"/>
    </source>
</evidence>
<evidence type="ECO:0000256" key="1">
    <source>
        <dbReference type="ARBA" id="ARBA00006464"/>
    </source>
</evidence>
<dbReference type="PANTHER" id="PTHR30576:SF0">
    <property type="entry name" value="UNDECAPRENYL-PHOSPHATE N-ACETYLGALACTOSAMINYL 1-PHOSPHATE TRANSFERASE-RELATED"/>
    <property type="match status" value="1"/>
</dbReference>
<evidence type="ECO:0000313" key="4">
    <source>
        <dbReference type="EMBL" id="PIS09559.1"/>
    </source>
</evidence>
<feature type="transmembrane region" description="Helical" evidence="2">
    <location>
        <begin position="20"/>
        <end position="42"/>
    </location>
</feature>
<dbReference type="Pfam" id="PF02397">
    <property type="entry name" value="Bac_transf"/>
    <property type="match status" value="1"/>
</dbReference>
<keyword evidence="2" id="KW-0812">Transmembrane</keyword>
<dbReference type="EMBL" id="PEZT01000003">
    <property type="protein sequence ID" value="PIS09559.1"/>
    <property type="molecule type" value="Genomic_DNA"/>
</dbReference>
<dbReference type="AlphaFoldDB" id="A0A2H0WCC8"/>
<proteinExistence type="inferred from homology"/>
<name>A0A2H0WCC8_9BACT</name>
<comment type="similarity">
    <text evidence="1">Belongs to the bacterial sugar transferase family.</text>
</comment>
<dbReference type="GO" id="GO:0016780">
    <property type="term" value="F:phosphotransferase activity, for other substituted phosphate groups"/>
    <property type="evidence" value="ECO:0007669"/>
    <property type="project" value="TreeGrafter"/>
</dbReference>
<reference evidence="5" key="1">
    <citation type="submission" date="2017-09" db="EMBL/GenBank/DDBJ databases">
        <title>Depth-based differentiation of microbial function through sediment-hosted aquifers and enrichment of novel symbionts in the deep terrestrial subsurface.</title>
        <authorList>
            <person name="Probst A.J."/>
            <person name="Ladd B."/>
            <person name="Jarett J.K."/>
            <person name="Geller-Mcgrath D.E."/>
            <person name="Sieber C.M.K."/>
            <person name="Emerson J.B."/>
            <person name="Anantharaman K."/>
            <person name="Thomas B.C."/>
            <person name="Malmstrom R."/>
            <person name="Stieglmeier M."/>
            <person name="Klingl A."/>
            <person name="Woyke T."/>
            <person name="Ryan C.M."/>
            <person name="Banfield J.F."/>
        </authorList>
    </citation>
    <scope>NUCLEOTIDE SEQUENCE [LARGE SCALE GENOMIC DNA]</scope>
</reference>
<evidence type="ECO:0000259" key="3">
    <source>
        <dbReference type="Pfam" id="PF02397"/>
    </source>
</evidence>
<dbReference type="Proteomes" id="UP000230093">
    <property type="component" value="Unassembled WGS sequence"/>
</dbReference>